<evidence type="ECO:0000313" key="2">
    <source>
        <dbReference type="Proteomes" id="UP001212326"/>
    </source>
</evidence>
<evidence type="ECO:0000313" key="1">
    <source>
        <dbReference type="EMBL" id="WBO69037.1"/>
    </source>
</evidence>
<sequence>MQYNNADNTGNVYLEITAYENTEIARAGYQSRSVSSNDTSYRQISMPTVGDTSVARTGFNKWTGDPFTAVVMRVGTVAAEVVYTHKDKADPHMLFSLARMEAARIQQAQRGERPTATLSDHEE</sequence>
<dbReference type="Proteomes" id="UP001212326">
    <property type="component" value="Chromosome"/>
</dbReference>
<name>A0ABY7PF76_9ACTN</name>
<accession>A0ABY7PF76</accession>
<reference evidence="1 2" key="1">
    <citation type="submission" date="2022-12" db="EMBL/GenBank/DDBJ databases">
        <authorList>
            <person name="Mo P."/>
        </authorList>
    </citation>
    <scope>NUCLEOTIDE SEQUENCE [LARGE SCALE GENOMIC DNA]</scope>
    <source>
        <strain evidence="1 2">HUAS 2-6</strain>
    </source>
</reference>
<dbReference type="EMBL" id="CP115300">
    <property type="protein sequence ID" value="WBO69037.1"/>
    <property type="molecule type" value="Genomic_DNA"/>
</dbReference>
<dbReference type="RefSeq" id="WP_270086254.1">
    <property type="nucleotide sequence ID" value="NZ_CP115300.1"/>
</dbReference>
<organism evidence="1 2">
    <name type="scientific">Streptomyces camelliae</name>
    <dbReference type="NCBI Taxonomy" id="3004093"/>
    <lineage>
        <taxon>Bacteria</taxon>
        <taxon>Bacillati</taxon>
        <taxon>Actinomycetota</taxon>
        <taxon>Actinomycetes</taxon>
        <taxon>Kitasatosporales</taxon>
        <taxon>Streptomycetaceae</taxon>
        <taxon>Streptomyces</taxon>
    </lineage>
</organism>
<protein>
    <submittedName>
        <fullName evidence="1">Uncharacterized protein</fullName>
    </submittedName>
</protein>
<keyword evidence="2" id="KW-1185">Reference proteome</keyword>
<proteinExistence type="predicted"/>
<gene>
    <name evidence="1" type="ORF">O1G22_42910</name>
</gene>